<dbReference type="EMBL" id="JAACJP010000029">
    <property type="protein sequence ID" value="KAF5376227.1"/>
    <property type="molecule type" value="Genomic_DNA"/>
</dbReference>
<dbReference type="Proteomes" id="UP000565441">
    <property type="component" value="Unassembled WGS sequence"/>
</dbReference>
<evidence type="ECO:0000313" key="2">
    <source>
        <dbReference type="Proteomes" id="UP000565441"/>
    </source>
</evidence>
<comment type="caution">
    <text evidence="1">The sequence shown here is derived from an EMBL/GenBank/DDBJ whole genome shotgun (WGS) entry which is preliminary data.</text>
</comment>
<reference evidence="1 2" key="1">
    <citation type="journal article" date="2020" name="ISME J.">
        <title>Uncovering the hidden diversity of litter-decomposition mechanisms in mushroom-forming fungi.</title>
        <authorList>
            <person name="Floudas D."/>
            <person name="Bentzer J."/>
            <person name="Ahren D."/>
            <person name="Johansson T."/>
            <person name="Persson P."/>
            <person name="Tunlid A."/>
        </authorList>
    </citation>
    <scope>NUCLEOTIDE SEQUENCE [LARGE SCALE GENOMIC DNA]</scope>
    <source>
        <strain evidence="1 2">CBS 661.87</strain>
    </source>
</reference>
<dbReference type="OrthoDB" id="630188at2759"/>
<accession>A0A8H5H3T4</accession>
<protein>
    <submittedName>
        <fullName evidence="1">Uncharacterized protein</fullName>
    </submittedName>
</protein>
<organism evidence="1 2">
    <name type="scientific">Tricholomella constricta</name>
    <dbReference type="NCBI Taxonomy" id="117010"/>
    <lineage>
        <taxon>Eukaryota</taxon>
        <taxon>Fungi</taxon>
        <taxon>Dikarya</taxon>
        <taxon>Basidiomycota</taxon>
        <taxon>Agaricomycotina</taxon>
        <taxon>Agaricomycetes</taxon>
        <taxon>Agaricomycetidae</taxon>
        <taxon>Agaricales</taxon>
        <taxon>Tricholomatineae</taxon>
        <taxon>Lyophyllaceae</taxon>
        <taxon>Tricholomella</taxon>
    </lineage>
</organism>
<keyword evidence="2" id="KW-1185">Reference proteome</keyword>
<dbReference type="AlphaFoldDB" id="A0A8H5H3T4"/>
<name>A0A8H5H3T4_9AGAR</name>
<sequence>MVLSTTGFSARSLTAKILVLGTTFTLLLFLYIYAKPSFLNFTSLKSPEPSGFNFDILPGRCPPRAYGNGRWEGPHYRTDAFIMTDKSQALEFSGFEGCASSREFDWHLASDNIWHYSRFPAAQSYRWTVGKKDGCEGLEEMNKEKVVRDMVEQGGWLLLGDSITEGHFFSLSCSLYPHVIATPTYTPNSYFDRAWPQNLYLNPDSPLVKKLSIPPGFDITKTPLATFRRVDLLLTQDELVHLHEKLHPVTAANFSLFSKEAAWSLSPKEYLPIFFEGGYSTMVVSTGGHWTTTLFGAYGEKSPAQFEGAKPGIDGVIDFFGHAMRSWADEVQAALLDAARKDRGARKRQVLVRAYLPGHDDCHNIKQPWAEIQTPERASYNWGSIWRYNEVFENIITDVPEKYPDLHYLAIERPGRLRPDAHTTSDCLHIMTGAGVMEGWSHYIWHYVSKELGRSRHSRINP</sequence>
<evidence type="ECO:0000313" key="1">
    <source>
        <dbReference type="EMBL" id="KAF5376227.1"/>
    </source>
</evidence>
<gene>
    <name evidence="1" type="ORF">D9615_008547</name>
</gene>
<proteinExistence type="predicted"/>